<dbReference type="Gene3D" id="3.30.2090.10">
    <property type="entry name" value="Multidrug efflux transporter AcrB TolC docking domain, DN and DC subdomains"/>
    <property type="match status" value="2"/>
</dbReference>
<dbReference type="NCBIfam" id="TIGR00915">
    <property type="entry name" value="2A0602"/>
    <property type="match status" value="1"/>
</dbReference>
<protein>
    <recommendedName>
        <fullName evidence="9">Efflux pump membrane transporter</fullName>
    </recommendedName>
</protein>
<accession>A0A0H3H9L5</accession>
<evidence type="ECO:0000256" key="5">
    <source>
        <dbReference type="ARBA" id="ARBA00022519"/>
    </source>
</evidence>
<feature type="transmembrane region" description="Helical" evidence="9">
    <location>
        <begin position="337"/>
        <end position="359"/>
    </location>
</feature>
<feature type="transmembrane region" description="Helical" evidence="9">
    <location>
        <begin position="434"/>
        <end position="454"/>
    </location>
</feature>
<evidence type="ECO:0000256" key="7">
    <source>
        <dbReference type="ARBA" id="ARBA00022989"/>
    </source>
</evidence>
<dbReference type="AlphaFoldDB" id="A0A0H3H9L5"/>
<evidence type="ECO:0000256" key="2">
    <source>
        <dbReference type="ARBA" id="ARBA00010942"/>
    </source>
</evidence>
<keyword evidence="3 9" id="KW-0813">Transport</keyword>
<dbReference type="Proteomes" id="UP000007843">
    <property type="component" value="Chromosome"/>
</dbReference>
<keyword evidence="4" id="KW-1003">Cell membrane</keyword>
<feature type="domain" description="SSD" evidence="10">
    <location>
        <begin position="400"/>
        <end position="495"/>
    </location>
</feature>
<evidence type="ECO:0000313" key="11">
    <source>
        <dbReference type="EMBL" id="AEX05048.1"/>
    </source>
</evidence>
<dbReference type="GO" id="GO:0009636">
    <property type="term" value="P:response to toxic substance"/>
    <property type="evidence" value="ECO:0007669"/>
    <property type="project" value="UniProtKB-ARBA"/>
</dbReference>
<feature type="transmembrane region" description="Helical" evidence="9">
    <location>
        <begin position="466"/>
        <end position="497"/>
    </location>
</feature>
<feature type="transmembrane region" description="Helical" evidence="9">
    <location>
        <begin position="918"/>
        <end position="939"/>
    </location>
</feature>
<dbReference type="Pfam" id="PF00873">
    <property type="entry name" value="ACR_tran"/>
    <property type="match status" value="1"/>
</dbReference>
<reference evidence="11 12" key="1">
    <citation type="journal article" date="2012" name="J. Bacteriol.">
        <title>Complete genome sequence of Klebsiella oxytoca KCTC 1686, used in production of 2,3-butanediol.</title>
        <authorList>
            <person name="Shin S.H."/>
            <person name="Kim S."/>
            <person name="Kim J.Y."/>
            <person name="Lee S."/>
            <person name="Um Y."/>
            <person name="Oh M.K."/>
            <person name="Kim Y.R."/>
            <person name="Lee J."/>
            <person name="Yang K.S."/>
        </authorList>
    </citation>
    <scope>NUCLEOTIDE SEQUENCE [LARGE SCALE GENOMIC DNA]</scope>
    <source>
        <strain evidence="12">ATCC 8724 / DSM 4798 / JCM 20051 / NBRC 3318 / NRRL B-199 / KCTC 1686</strain>
    </source>
</reference>
<feature type="transmembrane region" description="Helical" evidence="9">
    <location>
        <begin position="892"/>
        <end position="912"/>
    </location>
</feature>
<keyword evidence="6 9" id="KW-0812">Transmembrane</keyword>
<evidence type="ECO:0000256" key="9">
    <source>
        <dbReference type="RuleBase" id="RU364070"/>
    </source>
</evidence>
<feature type="transmembrane region" description="Helical" evidence="9">
    <location>
        <begin position="866"/>
        <end position="885"/>
    </location>
</feature>
<dbReference type="InterPro" id="IPR027463">
    <property type="entry name" value="AcrB_DN_DC_subdom"/>
</dbReference>
<evidence type="ECO:0000313" key="12">
    <source>
        <dbReference type="Proteomes" id="UP000007843"/>
    </source>
</evidence>
<name>A0A0H3H9L5_KLEM8</name>
<dbReference type="SUPFAM" id="SSF82693">
    <property type="entry name" value="Multidrug efflux transporter AcrB pore domain, PN1, PN2, PC1 and PC2 subdomains"/>
    <property type="match status" value="4"/>
</dbReference>
<dbReference type="InterPro" id="IPR000731">
    <property type="entry name" value="SSD"/>
</dbReference>
<dbReference type="PANTHER" id="PTHR32063:SF10">
    <property type="entry name" value="EFFLUX PUMP MEMBRANE TRANSPORTER"/>
    <property type="match status" value="1"/>
</dbReference>
<feature type="transmembrane region" description="Helical" evidence="9">
    <location>
        <begin position="967"/>
        <end position="987"/>
    </location>
</feature>
<feature type="transmembrane region" description="Helical" evidence="9">
    <location>
        <begin position="999"/>
        <end position="1021"/>
    </location>
</feature>
<dbReference type="Gene3D" id="1.20.1640.10">
    <property type="entry name" value="Multidrug efflux transporter AcrB transmembrane domain"/>
    <property type="match status" value="2"/>
</dbReference>
<organism evidence="11 12">
    <name type="scientific">Klebsiella michiganensis (strain ATCC 8724 / DSM 4798 / JCM 20051 / NBRC 3318 / NRRL B-199 / KCTC 1686 / BUCSAV 143 / CCM 1901)</name>
    <dbReference type="NCBI Taxonomy" id="1006551"/>
    <lineage>
        <taxon>Bacteria</taxon>
        <taxon>Pseudomonadati</taxon>
        <taxon>Pseudomonadota</taxon>
        <taxon>Gammaproteobacteria</taxon>
        <taxon>Enterobacterales</taxon>
        <taxon>Enterobacteriaceae</taxon>
        <taxon>Klebsiella/Raoultella group</taxon>
        <taxon>Klebsiella</taxon>
    </lineage>
</organism>
<dbReference type="PANTHER" id="PTHR32063">
    <property type="match status" value="1"/>
</dbReference>
<evidence type="ECO:0000256" key="6">
    <source>
        <dbReference type="ARBA" id="ARBA00022692"/>
    </source>
</evidence>
<dbReference type="GO" id="GO:0015562">
    <property type="term" value="F:efflux transmembrane transporter activity"/>
    <property type="evidence" value="ECO:0007669"/>
    <property type="project" value="InterPro"/>
</dbReference>
<feature type="transmembrane region" description="Helical" evidence="9">
    <location>
        <begin position="392"/>
        <end position="413"/>
    </location>
</feature>
<comment type="similarity">
    <text evidence="2 9">Belongs to the resistance-nodulation-cell division (RND) (TC 2.A.6) family.</text>
</comment>
<dbReference type="NCBIfam" id="NF000282">
    <property type="entry name" value="RND_permease_1"/>
    <property type="match status" value="1"/>
</dbReference>
<dbReference type="GO" id="GO:0042910">
    <property type="term" value="F:xenobiotic transmembrane transporter activity"/>
    <property type="evidence" value="ECO:0007669"/>
    <property type="project" value="TreeGrafter"/>
</dbReference>
<dbReference type="RefSeq" id="WP_014228737.1">
    <property type="nucleotide sequence ID" value="NC_016612.1"/>
</dbReference>
<keyword evidence="5 9" id="KW-0997">Cell inner membrane</keyword>
<evidence type="ECO:0000259" key="10">
    <source>
        <dbReference type="PROSITE" id="PS50156"/>
    </source>
</evidence>
<dbReference type="GO" id="GO:0005886">
    <property type="term" value="C:plasma membrane"/>
    <property type="evidence" value="ECO:0007669"/>
    <property type="project" value="UniProtKB-SubCell"/>
</dbReference>
<feature type="transmembrane region" description="Helical" evidence="9">
    <location>
        <begin position="541"/>
        <end position="562"/>
    </location>
</feature>
<dbReference type="PROSITE" id="PS50156">
    <property type="entry name" value="SSD"/>
    <property type="match status" value="1"/>
</dbReference>
<comment type="subcellular location">
    <subcellularLocation>
        <location evidence="1 9">Cell inner membrane</location>
        <topology evidence="1 9">Multi-pass membrane protein</topology>
    </subcellularLocation>
</comment>
<dbReference type="HOGENOM" id="CLU_002755_0_1_6"/>
<dbReference type="FunFam" id="3.30.70.1430:FF:000001">
    <property type="entry name" value="Efflux pump membrane transporter"/>
    <property type="match status" value="1"/>
</dbReference>
<dbReference type="KEGG" id="kox:KOX_16630"/>
<dbReference type="SUPFAM" id="SSF82714">
    <property type="entry name" value="Multidrug efflux transporter AcrB TolC docking domain, DN and DC subdomains"/>
    <property type="match status" value="2"/>
</dbReference>
<feature type="transmembrane region" description="Helical" evidence="9">
    <location>
        <begin position="366"/>
        <end position="386"/>
    </location>
</feature>
<gene>
    <name evidence="11" type="ordered locus">KOX_16630</name>
</gene>
<comment type="caution">
    <text evidence="9">Lacks conserved residue(s) required for the propagation of feature annotation.</text>
</comment>
<dbReference type="EMBL" id="CP003218">
    <property type="protein sequence ID" value="AEX05048.1"/>
    <property type="molecule type" value="Genomic_DNA"/>
</dbReference>
<evidence type="ECO:0000256" key="1">
    <source>
        <dbReference type="ARBA" id="ARBA00004429"/>
    </source>
</evidence>
<proteinExistence type="inferred from homology"/>
<dbReference type="Gene3D" id="3.30.70.1320">
    <property type="entry name" value="Multidrug efflux transporter AcrB pore domain like"/>
    <property type="match status" value="1"/>
</dbReference>
<evidence type="ECO:0000256" key="8">
    <source>
        <dbReference type="ARBA" id="ARBA00023136"/>
    </source>
</evidence>
<dbReference type="InterPro" id="IPR001036">
    <property type="entry name" value="Acrflvin-R"/>
</dbReference>
<evidence type="ECO:0000256" key="3">
    <source>
        <dbReference type="ARBA" id="ARBA00022448"/>
    </source>
</evidence>
<dbReference type="PRINTS" id="PR00702">
    <property type="entry name" value="ACRIFLAVINRP"/>
</dbReference>
<dbReference type="InterPro" id="IPR004764">
    <property type="entry name" value="MdtF-like"/>
</dbReference>
<keyword evidence="8 9" id="KW-0472">Membrane</keyword>
<dbReference type="Gene3D" id="3.30.70.1430">
    <property type="entry name" value="Multidrug efflux transporter AcrB pore domain"/>
    <property type="match status" value="2"/>
</dbReference>
<dbReference type="FunFam" id="1.20.1640.10:FF:000001">
    <property type="entry name" value="Efflux pump membrane transporter"/>
    <property type="match status" value="1"/>
</dbReference>
<dbReference type="SUPFAM" id="SSF82866">
    <property type="entry name" value="Multidrug efflux transporter AcrB transmembrane domain"/>
    <property type="match status" value="2"/>
</dbReference>
<dbReference type="Gene3D" id="3.30.70.1440">
    <property type="entry name" value="Multidrug efflux transporter AcrB pore domain"/>
    <property type="match status" value="1"/>
</dbReference>
<evidence type="ECO:0000256" key="4">
    <source>
        <dbReference type="ARBA" id="ARBA00022475"/>
    </source>
</evidence>
<sequence>MPHFFIERPIFAWVVALFIVLTGILSIPRLPVAQYPAVAPPGIIISLSYPGASPDVMNTSVVSLIEREISGVDNLLYFESTSDTTGMASITVTFRPGTDVKLAQMDLQNQIKIVEPRLPQAVRQNGITVEAANSGFLMMVGLKSPTGEYQEADLSDYFARNVIDELRRVPGVGKVQLFGGEKALRIWLDPIKLHGYGLSVTDVVSAVGQQNVIVSPGRTGDEPTTPQQAVTYPITVKGQLSSVEAFRNITLKSEVTGARLKLADIARVESGLQSYAFGIRENGVPATAAAIQLSPGANAIGTASGVRARLAELSGVLPEAMAFTVPFDTAPFVKLSILKVVETFAEAMVLVFLVMLLFLHKIRCTFIPAIVAPVALLGTLTVMLFSGYSINILTMFGMVLAIGIIVDDAIVVVENVERLMEEKGLSPKQATREAMSEITPAIMGITLVLTAVFIPMGFADGSVGIIYRQFCISMAVSILLSAFLALTLTPALCATLLRPHQPDRSKGGCFSAWFNARFHRLASFYASGLGFVLKRTGRMMLLYTALCLALYAGLSSLPSSFLPDEDQGYFMSSIQLPSDATMQRTLKVVQRFEDEIAARQAVESNIMILGFGFSGSGQNSAMAFTTLKDWKNREGATAQGEAEYIQSSMESVPDAVTMSLLPPAISDMGTSSGFTWYLQDRGGKGYPALKKAADELVKRANQSHLLNDVYIDGLPEGSSLMLNVDREKAEAMGVSFDEINQTITVATGSSYVNDYTNNGRVQQVIVQADAPYRMQPEQLLTLSVKNRSGRMLPLAAFVTLSWNVAPQQLNRYQGYPAIRISGSAAAGESTGSAIMAMEKLADQLPAGFAGEWAGSSLQEKQSASQLPGLIILSVLVVFMVLAALYESWSIPFAVMLVVPLGLLGAVVAVTVANMTNDVFFKVGLITLIGLSAKNAILIVEFARQLMSQGMNVVDATLLASTQRLRPILMTSLAFTLGVVPLMLASGASDTTQHALGTGVFGGMISATVLAIFFVPVFFVMITRCIKQRRKGENTPRHIK</sequence>
<keyword evidence="7 9" id="KW-1133">Transmembrane helix</keyword>